<protein>
    <recommendedName>
        <fullName evidence="6">Protein transport protein sec16</fullName>
    </recommendedName>
</protein>
<keyword evidence="6" id="KW-0333">Golgi apparatus</keyword>
<feature type="compositionally biased region" description="Polar residues" evidence="7">
    <location>
        <begin position="1361"/>
        <end position="1371"/>
    </location>
</feature>
<dbReference type="OrthoDB" id="8918678at2759"/>
<comment type="similarity">
    <text evidence="2 6">Belongs to the SEC16 family.</text>
</comment>
<feature type="region of interest" description="Disordered" evidence="7">
    <location>
        <begin position="1066"/>
        <end position="1108"/>
    </location>
</feature>
<dbReference type="PANTHER" id="PTHR13402">
    <property type="entry name" value="RGPR-RELATED"/>
    <property type="match status" value="1"/>
</dbReference>
<feature type="region of interest" description="Disordered" evidence="7">
    <location>
        <begin position="1341"/>
        <end position="1404"/>
    </location>
</feature>
<evidence type="ECO:0000256" key="5">
    <source>
        <dbReference type="ARBA" id="ARBA00022892"/>
    </source>
</evidence>
<organism evidence="10 11">
    <name type="scientific">Apostasia shenzhenica</name>
    <dbReference type="NCBI Taxonomy" id="1088818"/>
    <lineage>
        <taxon>Eukaryota</taxon>
        <taxon>Viridiplantae</taxon>
        <taxon>Streptophyta</taxon>
        <taxon>Embryophyta</taxon>
        <taxon>Tracheophyta</taxon>
        <taxon>Spermatophyta</taxon>
        <taxon>Magnoliopsida</taxon>
        <taxon>Liliopsida</taxon>
        <taxon>Asparagales</taxon>
        <taxon>Orchidaceae</taxon>
        <taxon>Apostasioideae</taxon>
        <taxon>Apostasia</taxon>
    </lineage>
</organism>
<dbReference type="Pfam" id="PF12932">
    <property type="entry name" value="Sec16"/>
    <property type="match status" value="1"/>
</dbReference>
<dbReference type="InterPro" id="IPR024298">
    <property type="entry name" value="Sec16_Sec23-bd"/>
</dbReference>
<feature type="compositionally biased region" description="Polar residues" evidence="7">
    <location>
        <begin position="40"/>
        <end position="56"/>
    </location>
</feature>
<dbReference type="GO" id="GO:0012507">
    <property type="term" value="C:ER to Golgi transport vesicle membrane"/>
    <property type="evidence" value="ECO:0007669"/>
    <property type="project" value="TreeGrafter"/>
</dbReference>
<feature type="compositionally biased region" description="Polar residues" evidence="7">
    <location>
        <begin position="1270"/>
        <end position="1295"/>
    </location>
</feature>
<feature type="region of interest" description="Disordered" evidence="7">
    <location>
        <begin position="1"/>
        <end position="57"/>
    </location>
</feature>
<keyword evidence="3 6" id="KW-0813">Transport</keyword>
<dbReference type="CDD" id="cd09233">
    <property type="entry name" value="ACE1-Sec16-like"/>
    <property type="match status" value="1"/>
</dbReference>
<evidence type="ECO:0000256" key="2">
    <source>
        <dbReference type="ARBA" id="ARBA00005927"/>
    </source>
</evidence>
<dbReference type="PANTHER" id="PTHR13402:SF6">
    <property type="entry name" value="SECRETORY 16, ISOFORM I"/>
    <property type="match status" value="1"/>
</dbReference>
<keyword evidence="6" id="KW-0472">Membrane</keyword>
<evidence type="ECO:0000256" key="1">
    <source>
        <dbReference type="ARBA" id="ARBA00004240"/>
    </source>
</evidence>
<evidence type="ECO:0000259" key="9">
    <source>
        <dbReference type="Pfam" id="PF12932"/>
    </source>
</evidence>
<dbReference type="GO" id="GO:0070973">
    <property type="term" value="P:protein localization to endoplasmic reticulum exit site"/>
    <property type="evidence" value="ECO:0007669"/>
    <property type="project" value="TreeGrafter"/>
</dbReference>
<feature type="compositionally biased region" description="Low complexity" evidence="7">
    <location>
        <begin position="1297"/>
        <end position="1312"/>
    </location>
</feature>
<name>A0A2I0BER5_9ASPA</name>
<feature type="domain" description="Sec16 Sec23-binding" evidence="8">
    <location>
        <begin position="729"/>
        <end position="1013"/>
    </location>
</feature>
<dbReference type="GO" id="GO:0007030">
    <property type="term" value="P:Golgi organization"/>
    <property type="evidence" value="ECO:0007669"/>
    <property type="project" value="TreeGrafter"/>
</dbReference>
<feature type="compositionally biased region" description="Acidic residues" evidence="7">
    <location>
        <begin position="25"/>
        <end position="35"/>
    </location>
</feature>
<feature type="compositionally biased region" description="Polar residues" evidence="7">
    <location>
        <begin position="360"/>
        <end position="382"/>
    </location>
</feature>
<comment type="subcellular location">
    <subcellularLocation>
        <location evidence="1">Endoplasmic reticulum</location>
    </subcellularLocation>
    <subcellularLocation>
        <location evidence="6">Golgi apparatus membrane</location>
    </subcellularLocation>
</comment>
<feature type="region of interest" description="Disordered" evidence="7">
    <location>
        <begin position="1270"/>
        <end position="1312"/>
    </location>
</feature>
<evidence type="ECO:0000259" key="8">
    <source>
        <dbReference type="Pfam" id="PF12931"/>
    </source>
</evidence>
<feature type="region of interest" description="Disordered" evidence="7">
    <location>
        <begin position="1187"/>
        <end position="1216"/>
    </location>
</feature>
<dbReference type="GO" id="GO:0070971">
    <property type="term" value="C:endoplasmic reticulum exit site"/>
    <property type="evidence" value="ECO:0007669"/>
    <property type="project" value="TreeGrafter"/>
</dbReference>
<evidence type="ECO:0000313" key="11">
    <source>
        <dbReference type="Proteomes" id="UP000236161"/>
    </source>
</evidence>
<keyword evidence="11" id="KW-1185">Reference proteome</keyword>
<sequence length="1404" mass="151925">MASPPPPFQVEDQTDEDFFDKLVNDDDDEEEEEGDGTGIHSASNSQGTPRAVSNLSLGDVDDSVSALEAEFQKNDKPVESSETYVNAASISEVQPRVFSKEASGGSKGTGIKEVQWSVFSADSLQFGQGGFDSDLFLGSDGGLVESQAGLEPKSTVIGNTAEILNSSVGHEQHDAEFYSSVSEQGTNSTEVHNWENVYPGWKYDPSSGQWYQLDGYDATANAQSGNYIIAQTNSHEAMSSYNGGEAEVQNAFNGSVTEKAVHRSYHSALETITEESSLPGGCNQVSQGIVDYPSNMVFDPQYPEWYYDTIAQQWYTLESYKQALSCSFSGTQAQYQANVNVSAGLAIEGSPVSYGGLTVPEQSSQESNTSATGFGQKSSLQEQINQESQWNVSASLYDTQSQGHENSIQKHRMWQPESHARSGNIASLSNNQLNGSFYGSMEHTGNQTVNQFGSNTLEPTLNYNFSSNSSMTTSQGYLPPESMYHSIQPNMKQSLEAYLSHSNYGTDSSINYTQAAFQGVNSSYPQFSYTSNEQRSSAGRPPHALVAFGFGGKIMVMKDIGSSSSSFATGSQGNVGVAILVHSLADIVMPKMDSVNIAAGGGFGYFPTLCQQSFPGPLVGGNAATKDVNKWIDDRIMNSKSSSMDFQNNELLRLLLSLLKVLCQHYGKLRSPYGVDSSLEGNDGPESSVSKLFASSKREGDSFGGFGSFPQCMKNLPVEGQIRSTAIAVQNLLVSGRRKEALQCAQDGHLWGPALVLAAQLGEQLYIDTVKQMAHRQFVCGSPLRTLCLLIAGQPADVFSVDSSYSGLSGAVNGPYQSSEILPNSMLDDWQENLAIITSNRTKDDELVIIHLGDCLWKERGEVIAAHTCYLVAEANIESYSDIARLCLIGADHWKNPRTYACPDAIQRTEIYEYSKVIGNSQFVLLPFQPYKLIYAYMLAEVGKVSDSLKYCQASMKLLKNSGRSPEVELWRTQFSSLEERLRIHQQGGYGTNLATTKLVGKLINSIDRSIHRMMGAPPLPPMPQNSGDNKDNSMVPKVSSSQSTMAITSLVPSASVESMNEWVGDSSRKVMHNRSVSEPDFGRSSKQNSAKDGSLRGQVGGPSRFGRFGSQLLQKTIGLVSWTRQDRQAKLGESNKFYYDEKLKRWVEDGAELSAAEADLPPPPTLAALPNGTLDYDINSALKSNSLASTPGMETKLNPPSEQGSGIPPMPPSQNQFSAHGRIGVRSRYVDTFNKGGGSFTTSFLSTQSVKPQAGAKFFVPAAPVTNENPVNIVDQETSPNATTSEEPSTSSVRESIISPPSASSSLSSMPRFPSMDNISLSKNLQSSVGSLTRTRAASWSGTYTDASTARGPTMEHSLVGSSVPSTFSPPYNDPSHIQSNSSSSVQMLRGSSESDDLHEVQL</sequence>
<reference evidence="10 11" key="1">
    <citation type="journal article" date="2017" name="Nature">
        <title>The Apostasia genome and the evolution of orchids.</title>
        <authorList>
            <person name="Zhang G.Q."/>
            <person name="Liu K.W."/>
            <person name="Li Z."/>
            <person name="Lohaus R."/>
            <person name="Hsiao Y.Y."/>
            <person name="Niu S.C."/>
            <person name="Wang J.Y."/>
            <person name="Lin Y.C."/>
            <person name="Xu Q."/>
            <person name="Chen L.J."/>
            <person name="Yoshida K."/>
            <person name="Fujiwara S."/>
            <person name="Wang Z.W."/>
            <person name="Zhang Y.Q."/>
            <person name="Mitsuda N."/>
            <person name="Wang M."/>
            <person name="Liu G.H."/>
            <person name="Pecoraro L."/>
            <person name="Huang H.X."/>
            <person name="Xiao X.J."/>
            <person name="Lin M."/>
            <person name="Wu X.Y."/>
            <person name="Wu W.L."/>
            <person name="Chen Y.Y."/>
            <person name="Chang S.B."/>
            <person name="Sakamoto S."/>
            <person name="Ohme-Takagi M."/>
            <person name="Yagi M."/>
            <person name="Zeng S.J."/>
            <person name="Shen C.Y."/>
            <person name="Yeh C.M."/>
            <person name="Luo Y.B."/>
            <person name="Tsai W.C."/>
            <person name="Van de Peer Y."/>
            <person name="Liu Z.J."/>
        </authorList>
    </citation>
    <scope>NUCLEOTIDE SEQUENCE [LARGE SCALE GENOMIC DNA]</scope>
    <source>
        <strain evidence="11">cv. Shenzhen</strain>
        <tissue evidence="10">Stem</tissue>
    </source>
</reference>
<dbReference type="STRING" id="1088818.A0A2I0BER5"/>
<gene>
    <name evidence="10" type="ORF">AXF42_Ash006988</name>
</gene>
<dbReference type="GO" id="GO:0015031">
    <property type="term" value="P:protein transport"/>
    <property type="evidence" value="ECO:0007669"/>
    <property type="project" value="UniProtKB-KW"/>
</dbReference>
<evidence type="ECO:0000256" key="4">
    <source>
        <dbReference type="ARBA" id="ARBA00022824"/>
    </source>
</evidence>
<dbReference type="GO" id="GO:0016192">
    <property type="term" value="P:vesicle-mediated transport"/>
    <property type="evidence" value="ECO:0007669"/>
    <property type="project" value="UniProtKB-KW"/>
</dbReference>
<dbReference type="InterPro" id="IPR024340">
    <property type="entry name" value="Sec16_CCD"/>
</dbReference>
<evidence type="ECO:0000313" key="10">
    <source>
        <dbReference type="EMBL" id="PKA66291.1"/>
    </source>
</evidence>
<keyword evidence="6" id="KW-0653">Protein transport</keyword>
<evidence type="ECO:0000256" key="7">
    <source>
        <dbReference type="SAM" id="MobiDB-lite"/>
    </source>
</evidence>
<feature type="region of interest" description="Disordered" evidence="7">
    <location>
        <begin position="357"/>
        <end position="382"/>
    </location>
</feature>
<feature type="region of interest" description="Disordered" evidence="7">
    <location>
        <begin position="1017"/>
        <end position="1045"/>
    </location>
</feature>
<keyword evidence="5 6" id="KW-0931">ER-Golgi transport</keyword>
<dbReference type="Gene3D" id="1.25.40.1030">
    <property type="match status" value="1"/>
</dbReference>
<keyword evidence="4 6" id="KW-0256">Endoplasmic reticulum</keyword>
<proteinExistence type="inferred from homology"/>
<evidence type="ECO:0000256" key="3">
    <source>
        <dbReference type="ARBA" id="ARBA00022448"/>
    </source>
</evidence>
<accession>A0A2I0BER5</accession>
<dbReference type="Pfam" id="PF12931">
    <property type="entry name" value="TPR_Sec16"/>
    <property type="match status" value="1"/>
</dbReference>
<feature type="domain" description="Sec16 central conserved" evidence="9">
    <location>
        <begin position="543"/>
        <end position="667"/>
    </location>
</feature>
<dbReference type="GO" id="GO:0000139">
    <property type="term" value="C:Golgi membrane"/>
    <property type="evidence" value="ECO:0007669"/>
    <property type="project" value="UniProtKB-SubCell"/>
</dbReference>
<dbReference type="EMBL" id="KZ451886">
    <property type="protein sequence ID" value="PKA66291.1"/>
    <property type="molecule type" value="Genomic_DNA"/>
</dbReference>
<dbReference type="Proteomes" id="UP000236161">
    <property type="component" value="Unassembled WGS sequence"/>
</dbReference>
<evidence type="ECO:0000256" key="6">
    <source>
        <dbReference type="RuleBase" id="RU364101"/>
    </source>
</evidence>